<feature type="domain" description="Pyruvate kinase barrel" evidence="13">
    <location>
        <begin position="316"/>
        <end position="591"/>
    </location>
</feature>
<dbReference type="AlphaFoldDB" id="A0A1L7CUX0"/>
<dbReference type="Proteomes" id="UP000185434">
    <property type="component" value="Chromosome"/>
</dbReference>
<evidence type="ECO:0000256" key="2">
    <source>
        <dbReference type="ARBA" id="ARBA00004997"/>
    </source>
</evidence>
<dbReference type="GO" id="GO:0004743">
    <property type="term" value="F:pyruvate kinase activity"/>
    <property type="evidence" value="ECO:0007669"/>
    <property type="project" value="UniProtKB-EC"/>
</dbReference>
<feature type="domain" description="Pyruvate kinase barrel" evidence="13">
    <location>
        <begin position="127"/>
        <end position="205"/>
    </location>
</feature>
<proteinExistence type="inferred from homology"/>
<protein>
    <recommendedName>
        <fullName evidence="4">pyruvate kinase</fullName>
        <ecNumber evidence="4">2.7.1.40</ecNumber>
    </recommendedName>
</protein>
<evidence type="ECO:0000256" key="1">
    <source>
        <dbReference type="ARBA" id="ARBA00001958"/>
    </source>
</evidence>
<sequence length="634" mass="68243">MRSLTDRIDALIAAVERVGEDHAEALAKVHPTHRDGALNVLRYAELRTHDLRPLQAGLADFGATRLSTTEPAVLGRLRAARQALGAFYDEPRKFRYSEIADAFARADEILDDHADRLLGPALDETHSRIMVTLPTEAADDPGIVSGFIATGAELVRINAAHDDETVWLRMVDNVHRAAEEAGREVRIAVDLAGPKLRTGAIVPGPQVGRARVKRLPTGKVIAPSRIWLSPVNLPAPATPELDGRPVLPVQVDAEWLARMAVGDRISLHDNRGSKRHFTVSEVHADADGAGTPAVLAEGRQNAYIAEGTLLEHDWVKARAHGIPATEQRLRLETGDELILTDDPAPVDPAGQEVPRIGCTLPEAVRAIRPGDRVLFDDGVIEGVARGTNAGADGGAAEGPTEVRLEITRTKIGGANLAAYKGINLPDTDLPVTSLTEEDKAALRFTAAHADIADVSFIRDRADVDTVLAELHTIVRAAEEAGDEAAAARARDLGVVLKIETVPAYEGLPDIMLAGMQHANFGVMIARGDLAVELGFERLAEVPGLIMAIAEAAHVPTVMATQVLEHLAKDGLPSRAEITDAAYALRAEAVMLNKGPHINQAIEVLSRMSTKLGRSQRKNRMLMRRINSWVPEPEN</sequence>
<dbReference type="GO" id="GO:0005524">
    <property type="term" value="F:ATP binding"/>
    <property type="evidence" value="ECO:0007669"/>
    <property type="project" value="UniProtKB-KW"/>
</dbReference>
<keyword evidence="6" id="KW-0479">Metal-binding</keyword>
<dbReference type="STRING" id="1437875.CFRA_11130"/>
<dbReference type="InterPro" id="IPR015793">
    <property type="entry name" value="Pyrv_Knase_brl"/>
</dbReference>
<dbReference type="PANTHER" id="PTHR11817">
    <property type="entry name" value="PYRUVATE KINASE"/>
    <property type="match status" value="1"/>
</dbReference>
<keyword evidence="12 14" id="KW-0670">Pyruvate</keyword>
<dbReference type="NCBIfam" id="NF011314">
    <property type="entry name" value="PRK14725.1"/>
    <property type="match status" value="1"/>
</dbReference>
<keyword evidence="11" id="KW-0324">Glycolysis</keyword>
<keyword evidence="8 14" id="KW-0418">Kinase</keyword>
<keyword evidence="7" id="KW-0547">Nucleotide-binding</keyword>
<dbReference type="InterPro" id="IPR001697">
    <property type="entry name" value="Pyr_Knase"/>
</dbReference>
<evidence type="ECO:0000256" key="9">
    <source>
        <dbReference type="ARBA" id="ARBA00022840"/>
    </source>
</evidence>
<dbReference type="KEGG" id="cfk:CFRA_11130"/>
<evidence type="ECO:0000313" key="14">
    <source>
        <dbReference type="EMBL" id="APT89686.1"/>
    </source>
</evidence>
<dbReference type="EMBL" id="CP009247">
    <property type="protein sequence ID" value="APT89686.1"/>
    <property type="molecule type" value="Genomic_DNA"/>
</dbReference>
<evidence type="ECO:0000259" key="13">
    <source>
        <dbReference type="Pfam" id="PF00224"/>
    </source>
</evidence>
<evidence type="ECO:0000256" key="6">
    <source>
        <dbReference type="ARBA" id="ARBA00022723"/>
    </source>
</evidence>
<dbReference type="UniPathway" id="UPA00109">
    <property type="reaction ID" value="UER00188"/>
</dbReference>
<keyword evidence="15" id="KW-1185">Reference proteome</keyword>
<reference evidence="14 15" key="1">
    <citation type="submission" date="2014-08" db="EMBL/GenBank/DDBJ databases">
        <title>Complete genome sequence of Corynebacterium frankenforstense ST18(T) (=DSM 45800(T)), isolated from raw cow milk.</title>
        <authorList>
            <person name="Ruckert C."/>
            <person name="Albersmeier A."/>
            <person name="Winkler A."/>
            <person name="Lipski A."/>
            <person name="Kalinowski J."/>
        </authorList>
    </citation>
    <scope>NUCLEOTIDE SEQUENCE [LARGE SCALE GENOMIC DNA]</scope>
    <source>
        <strain evidence="14 15">ST18</strain>
    </source>
</reference>
<evidence type="ECO:0000256" key="11">
    <source>
        <dbReference type="ARBA" id="ARBA00023152"/>
    </source>
</evidence>
<dbReference type="InterPro" id="IPR040442">
    <property type="entry name" value="Pyrv_kinase-like_dom_sf"/>
</dbReference>
<name>A0A1L7CUX0_9CORY</name>
<evidence type="ECO:0000256" key="12">
    <source>
        <dbReference type="ARBA" id="ARBA00023317"/>
    </source>
</evidence>
<dbReference type="GO" id="GO:0000287">
    <property type="term" value="F:magnesium ion binding"/>
    <property type="evidence" value="ECO:0007669"/>
    <property type="project" value="InterPro"/>
</dbReference>
<evidence type="ECO:0000313" key="15">
    <source>
        <dbReference type="Proteomes" id="UP000185434"/>
    </source>
</evidence>
<comment type="cofactor">
    <cofactor evidence="1">
        <name>K(+)</name>
        <dbReference type="ChEBI" id="CHEBI:29103"/>
    </cofactor>
</comment>
<accession>A0A1L7CUX0</accession>
<comment type="pathway">
    <text evidence="2">Carbohydrate degradation; glycolysis; pyruvate from D-glyceraldehyde 3-phosphate: step 5/5.</text>
</comment>
<organism evidence="14 15">
    <name type="scientific">Corynebacterium frankenforstense DSM 45800</name>
    <dbReference type="NCBI Taxonomy" id="1437875"/>
    <lineage>
        <taxon>Bacteria</taxon>
        <taxon>Bacillati</taxon>
        <taxon>Actinomycetota</taxon>
        <taxon>Actinomycetes</taxon>
        <taxon>Mycobacteriales</taxon>
        <taxon>Corynebacteriaceae</taxon>
        <taxon>Corynebacterium</taxon>
    </lineage>
</organism>
<dbReference type="EC" id="2.7.1.40" evidence="4"/>
<evidence type="ECO:0000256" key="7">
    <source>
        <dbReference type="ARBA" id="ARBA00022741"/>
    </source>
</evidence>
<dbReference type="InterPro" id="IPR015806">
    <property type="entry name" value="Pyrv_Knase_insert_dom_sf"/>
</dbReference>
<dbReference type="InterPro" id="IPR011037">
    <property type="entry name" value="Pyrv_Knase-like_insert_dom_sf"/>
</dbReference>
<dbReference type="SUPFAM" id="SSF50800">
    <property type="entry name" value="PK beta-barrel domain-like"/>
    <property type="match status" value="1"/>
</dbReference>
<dbReference type="Gene3D" id="3.20.20.60">
    <property type="entry name" value="Phosphoenolpyruvate-binding domains"/>
    <property type="match status" value="2"/>
</dbReference>
<dbReference type="GO" id="GO:0030955">
    <property type="term" value="F:potassium ion binding"/>
    <property type="evidence" value="ECO:0007669"/>
    <property type="project" value="InterPro"/>
</dbReference>
<keyword evidence="5" id="KW-0808">Transferase</keyword>
<dbReference type="Gene3D" id="2.40.33.10">
    <property type="entry name" value="PK beta-barrel domain-like"/>
    <property type="match status" value="2"/>
</dbReference>
<dbReference type="SUPFAM" id="SSF51621">
    <property type="entry name" value="Phosphoenolpyruvate/pyruvate domain"/>
    <property type="match status" value="1"/>
</dbReference>
<evidence type="ECO:0000256" key="10">
    <source>
        <dbReference type="ARBA" id="ARBA00022842"/>
    </source>
</evidence>
<dbReference type="InterPro" id="IPR015813">
    <property type="entry name" value="Pyrv/PenolPyrv_kinase-like_dom"/>
</dbReference>
<keyword evidence="10" id="KW-0460">Magnesium</keyword>
<evidence type="ECO:0000256" key="4">
    <source>
        <dbReference type="ARBA" id="ARBA00012142"/>
    </source>
</evidence>
<keyword evidence="9" id="KW-0067">ATP-binding</keyword>
<comment type="similarity">
    <text evidence="3">Belongs to the pyruvate kinase family.</text>
</comment>
<evidence type="ECO:0000256" key="5">
    <source>
        <dbReference type="ARBA" id="ARBA00022679"/>
    </source>
</evidence>
<gene>
    <name evidence="14" type="ORF">CFRA_11130</name>
</gene>
<evidence type="ECO:0000256" key="3">
    <source>
        <dbReference type="ARBA" id="ARBA00008663"/>
    </source>
</evidence>
<evidence type="ECO:0000256" key="8">
    <source>
        <dbReference type="ARBA" id="ARBA00022777"/>
    </source>
</evidence>
<dbReference type="Pfam" id="PF00224">
    <property type="entry name" value="PK"/>
    <property type="match status" value="2"/>
</dbReference>
<dbReference type="GO" id="GO:0016301">
    <property type="term" value="F:kinase activity"/>
    <property type="evidence" value="ECO:0007669"/>
    <property type="project" value="UniProtKB-KW"/>
</dbReference>